<sequence length="104" mass="11726">MASKLNINLPVSGNQNLLGDEVEQGFVPVEHGTADEKLDLWVWFGVHMSCLVDGSCAYAGVVPQAAVIEVIDDEDSRYGVDWRQRDRYQKIASKVEKEYGWREP</sequence>
<dbReference type="EMBL" id="AGWQ01000008">
    <property type="protein sequence ID" value="EJZ85413.1"/>
    <property type="molecule type" value="Genomic_DNA"/>
</dbReference>
<dbReference type="RefSeq" id="WP_006681613.1">
    <property type="nucleotide sequence ID" value="NZ_JH815210.1"/>
</dbReference>
<protein>
    <submittedName>
        <fullName evidence="1">Uncharacterized protein</fullName>
    </submittedName>
</protein>
<dbReference type="STRING" id="883077.HMPREF9241_01413"/>
<organism evidence="1 2">
    <name type="scientific">Schaalia turicensis ACS-279-V-Col4</name>
    <dbReference type="NCBI Taxonomy" id="883077"/>
    <lineage>
        <taxon>Bacteria</taxon>
        <taxon>Bacillati</taxon>
        <taxon>Actinomycetota</taxon>
        <taxon>Actinomycetes</taxon>
        <taxon>Actinomycetales</taxon>
        <taxon>Actinomycetaceae</taxon>
        <taxon>Schaalia</taxon>
    </lineage>
</organism>
<proteinExistence type="predicted"/>
<dbReference type="Proteomes" id="UP000003994">
    <property type="component" value="Unassembled WGS sequence"/>
</dbReference>
<accession>K0YPP4</accession>
<reference evidence="1 2" key="1">
    <citation type="submission" date="2012-07" db="EMBL/GenBank/DDBJ databases">
        <title>The Genome Sequence of Actinomyces turicensis ACS-279-V-COL4.</title>
        <authorList>
            <consortium name="The Broad Institute Genome Sequencing Platform"/>
            <person name="Earl A."/>
            <person name="Ward D."/>
            <person name="Feldgarden M."/>
            <person name="Gevers D."/>
            <person name="Saerens B."/>
            <person name="Vaneechoutte M."/>
            <person name="Walker B."/>
            <person name="Young S.K."/>
            <person name="Zeng Q."/>
            <person name="Gargeya S."/>
            <person name="Fitzgerald M."/>
            <person name="Haas B."/>
            <person name="Abouelleil A."/>
            <person name="Alvarado L."/>
            <person name="Arachchi H.M."/>
            <person name="Berlin A."/>
            <person name="Chapman S.B."/>
            <person name="Goldberg J."/>
            <person name="Griggs A."/>
            <person name="Gujja S."/>
            <person name="Hansen M."/>
            <person name="Howarth C."/>
            <person name="Imamovic A."/>
            <person name="Larimer J."/>
            <person name="McCowen C."/>
            <person name="Montmayeur A."/>
            <person name="Murphy C."/>
            <person name="Neiman D."/>
            <person name="Pearson M."/>
            <person name="Priest M."/>
            <person name="Roberts A."/>
            <person name="Saif S."/>
            <person name="Shea T."/>
            <person name="Sisk P."/>
            <person name="Sykes S."/>
            <person name="Wortman J."/>
            <person name="Nusbaum C."/>
            <person name="Birren B."/>
        </authorList>
    </citation>
    <scope>NUCLEOTIDE SEQUENCE [LARGE SCALE GENOMIC DNA]</scope>
    <source>
        <strain evidence="1 2">ACS-279-V-Col4</strain>
    </source>
</reference>
<name>K0YPP4_9ACTO</name>
<gene>
    <name evidence="1" type="ORF">HMPREF9241_01413</name>
</gene>
<dbReference type="AlphaFoldDB" id="K0YPP4"/>
<evidence type="ECO:0000313" key="1">
    <source>
        <dbReference type="EMBL" id="EJZ85413.1"/>
    </source>
</evidence>
<comment type="caution">
    <text evidence="1">The sequence shown here is derived from an EMBL/GenBank/DDBJ whole genome shotgun (WGS) entry which is preliminary data.</text>
</comment>
<dbReference type="HOGENOM" id="CLU_2244198_0_0_11"/>
<keyword evidence="2" id="KW-1185">Reference proteome</keyword>
<evidence type="ECO:0000313" key="2">
    <source>
        <dbReference type="Proteomes" id="UP000003994"/>
    </source>
</evidence>